<evidence type="ECO:0000256" key="11">
    <source>
        <dbReference type="ARBA" id="ARBA00041761"/>
    </source>
</evidence>
<dbReference type="Proteomes" id="UP000054302">
    <property type="component" value="Unassembled WGS sequence"/>
</dbReference>
<evidence type="ECO:0000313" key="15">
    <source>
        <dbReference type="Proteomes" id="UP000054302"/>
    </source>
</evidence>
<keyword evidence="7" id="KW-0325">Glycoprotein</keyword>
<reference evidence="14 15" key="1">
    <citation type="submission" date="2015-01" db="EMBL/GenBank/DDBJ databases">
        <title>The Genome Sequence of Exophiala mesophila CBS40295.</title>
        <authorList>
            <consortium name="The Broad Institute Genomics Platform"/>
            <person name="Cuomo C."/>
            <person name="de Hoog S."/>
            <person name="Gorbushina A."/>
            <person name="Stielow B."/>
            <person name="Teixiera M."/>
            <person name="Abouelleil A."/>
            <person name="Chapman S.B."/>
            <person name="Priest M."/>
            <person name="Young S.K."/>
            <person name="Wortman J."/>
            <person name="Nusbaum C."/>
            <person name="Birren B."/>
        </authorList>
    </citation>
    <scope>NUCLEOTIDE SEQUENCE [LARGE SCALE GENOMIC DNA]</scope>
    <source>
        <strain evidence="14 15">CBS 40295</strain>
    </source>
</reference>
<dbReference type="AlphaFoldDB" id="A0A0D1WHI4"/>
<dbReference type="EC" id="3.2.1.58" evidence="10"/>
<dbReference type="Gene3D" id="3.20.20.80">
    <property type="entry name" value="Glycosidases"/>
    <property type="match status" value="1"/>
</dbReference>
<evidence type="ECO:0000256" key="1">
    <source>
        <dbReference type="ARBA" id="ARBA00004191"/>
    </source>
</evidence>
<evidence type="ECO:0000256" key="7">
    <source>
        <dbReference type="ARBA" id="ARBA00023180"/>
    </source>
</evidence>
<evidence type="ECO:0000313" key="14">
    <source>
        <dbReference type="EMBL" id="KIV88285.1"/>
    </source>
</evidence>
<evidence type="ECO:0000256" key="9">
    <source>
        <dbReference type="ARBA" id="ARBA00036824"/>
    </source>
</evidence>
<evidence type="ECO:0000256" key="4">
    <source>
        <dbReference type="ARBA" id="ARBA00022525"/>
    </source>
</evidence>
<keyword evidence="15" id="KW-1185">Reference proteome</keyword>
<dbReference type="GO" id="GO:0009986">
    <property type="term" value="C:cell surface"/>
    <property type="evidence" value="ECO:0007669"/>
    <property type="project" value="TreeGrafter"/>
</dbReference>
<dbReference type="Pfam" id="PF00332">
    <property type="entry name" value="Glyco_hydro_17"/>
    <property type="match status" value="1"/>
</dbReference>
<dbReference type="GO" id="GO:0071555">
    <property type="term" value="P:cell wall organization"/>
    <property type="evidence" value="ECO:0007669"/>
    <property type="project" value="TreeGrafter"/>
</dbReference>
<feature type="chain" id="PRO_5002250988" description="glucan 1,3-beta-glucosidase" evidence="13">
    <location>
        <begin position="22"/>
        <end position="308"/>
    </location>
</feature>
<name>A0A0D1WHI4_EXOME</name>
<dbReference type="InterPro" id="IPR017853">
    <property type="entry name" value="GH"/>
</dbReference>
<accession>A0A0D1WHI4</accession>
<dbReference type="STRING" id="212818.A0A0D1WHI4"/>
<gene>
    <name evidence="14" type="ORF">PV10_07980</name>
</gene>
<dbReference type="HOGENOM" id="CLU_028820_2_0_1"/>
<evidence type="ECO:0000256" key="5">
    <source>
        <dbReference type="ARBA" id="ARBA00022729"/>
    </source>
</evidence>
<keyword evidence="6" id="KW-0378">Hydrolase</keyword>
<keyword evidence="5 13" id="KW-0732">Signal</keyword>
<evidence type="ECO:0000256" key="8">
    <source>
        <dbReference type="ARBA" id="ARBA00023295"/>
    </source>
</evidence>
<sequence>MQLHSIFTTAIALAPLAVSAAGTLGFAVGNVDVDNKCKTQQEYEDDFAAIKQNSHAEIIRTYSSSDMFGNPCDTPSIVLPAAKAAGVKVLLGLWPDGGAWQREKAALDAADPESFGDTLYGITVGSEGIYRGTYTEDELVGWLQETKRDYPNTLVGTADSWNLWANGSMDAVIRSGIDLALANGFAYWQYQDIKNATKTFFEDMALALARVQDITGSLDSIHFMNGETGWPGTGGTNAGAAIASDENMETYWNSAVCGLLEWGIDIFWFAAFDEPNKPDAIGDNDQVASERHWGSFTADRKPKFSMNC</sequence>
<dbReference type="InterPro" id="IPR000490">
    <property type="entry name" value="Glyco_hydro_17"/>
</dbReference>
<dbReference type="GO" id="GO:0005576">
    <property type="term" value="C:extracellular region"/>
    <property type="evidence" value="ECO:0007669"/>
    <property type="project" value="TreeGrafter"/>
</dbReference>
<dbReference type="EMBL" id="KN847525">
    <property type="protein sequence ID" value="KIV88285.1"/>
    <property type="molecule type" value="Genomic_DNA"/>
</dbReference>
<comment type="similarity">
    <text evidence="2 12">Belongs to the glycosyl hydrolase 17 family.</text>
</comment>
<evidence type="ECO:0000256" key="3">
    <source>
        <dbReference type="ARBA" id="ARBA00022512"/>
    </source>
</evidence>
<dbReference type="GO" id="GO:0042973">
    <property type="term" value="F:glucan endo-1,3-beta-D-glucosidase activity"/>
    <property type="evidence" value="ECO:0007669"/>
    <property type="project" value="TreeGrafter"/>
</dbReference>
<keyword evidence="3" id="KW-0134">Cell wall</keyword>
<protein>
    <recommendedName>
        <fullName evidence="10">glucan 1,3-beta-glucosidase</fullName>
        <ecNumber evidence="10">3.2.1.58</ecNumber>
    </recommendedName>
    <alternativeName>
        <fullName evidence="11">Exo-1,3-beta-glucanase</fullName>
    </alternativeName>
</protein>
<proteinExistence type="inferred from homology"/>
<evidence type="ECO:0000256" key="13">
    <source>
        <dbReference type="SAM" id="SignalP"/>
    </source>
</evidence>
<dbReference type="GO" id="GO:0004338">
    <property type="term" value="F:glucan exo-1,3-beta-glucosidase activity"/>
    <property type="evidence" value="ECO:0007669"/>
    <property type="project" value="UniProtKB-EC"/>
</dbReference>
<dbReference type="VEuPathDB" id="FungiDB:PV10_07980"/>
<keyword evidence="8" id="KW-0326">Glycosidase</keyword>
<keyword evidence="4" id="KW-0964">Secreted</keyword>
<dbReference type="InterPro" id="IPR050732">
    <property type="entry name" value="Beta-glucan_modifiers"/>
</dbReference>
<dbReference type="PANTHER" id="PTHR16631:SF26">
    <property type="entry name" value="GLUCAN 1,3-BETA-GLUCOSIDASE"/>
    <property type="match status" value="1"/>
</dbReference>
<dbReference type="GO" id="GO:0005975">
    <property type="term" value="P:carbohydrate metabolic process"/>
    <property type="evidence" value="ECO:0007669"/>
    <property type="project" value="InterPro"/>
</dbReference>
<organism evidence="14 15">
    <name type="scientific">Exophiala mesophila</name>
    <name type="common">Black yeast-like fungus</name>
    <dbReference type="NCBI Taxonomy" id="212818"/>
    <lineage>
        <taxon>Eukaryota</taxon>
        <taxon>Fungi</taxon>
        <taxon>Dikarya</taxon>
        <taxon>Ascomycota</taxon>
        <taxon>Pezizomycotina</taxon>
        <taxon>Eurotiomycetes</taxon>
        <taxon>Chaetothyriomycetidae</taxon>
        <taxon>Chaetothyriales</taxon>
        <taxon>Herpotrichiellaceae</taxon>
        <taxon>Exophiala</taxon>
    </lineage>
</organism>
<dbReference type="SUPFAM" id="SSF51445">
    <property type="entry name" value="(Trans)glycosidases"/>
    <property type="match status" value="1"/>
</dbReference>
<comment type="subcellular location">
    <subcellularLocation>
        <location evidence="1">Secreted</location>
        <location evidence="1">Cell wall</location>
    </subcellularLocation>
</comment>
<evidence type="ECO:0000256" key="12">
    <source>
        <dbReference type="RuleBase" id="RU004335"/>
    </source>
</evidence>
<comment type="catalytic activity">
    <reaction evidence="9">
        <text>Successive hydrolysis of beta-D-glucose units from the non-reducing ends of (1-&gt;3)-beta-D-glucans, releasing alpha-glucose.</text>
        <dbReference type="EC" id="3.2.1.58"/>
    </reaction>
</comment>
<feature type="signal peptide" evidence="13">
    <location>
        <begin position="1"/>
        <end position="21"/>
    </location>
</feature>
<dbReference type="RefSeq" id="XP_016219859.1">
    <property type="nucleotide sequence ID" value="XM_016372948.1"/>
</dbReference>
<evidence type="ECO:0000256" key="2">
    <source>
        <dbReference type="ARBA" id="ARBA00008773"/>
    </source>
</evidence>
<dbReference type="OrthoDB" id="1293114at2759"/>
<dbReference type="GO" id="GO:0009277">
    <property type="term" value="C:fungal-type cell wall"/>
    <property type="evidence" value="ECO:0007669"/>
    <property type="project" value="TreeGrafter"/>
</dbReference>
<dbReference type="GeneID" id="27325825"/>
<dbReference type="PANTHER" id="PTHR16631">
    <property type="entry name" value="GLUCAN 1,3-BETA-GLUCOSIDASE"/>
    <property type="match status" value="1"/>
</dbReference>
<evidence type="ECO:0000256" key="6">
    <source>
        <dbReference type="ARBA" id="ARBA00022801"/>
    </source>
</evidence>
<dbReference type="OMA" id="EGICAMR"/>
<evidence type="ECO:0000256" key="10">
    <source>
        <dbReference type="ARBA" id="ARBA00038929"/>
    </source>
</evidence>